<evidence type="ECO:0000256" key="3">
    <source>
        <dbReference type="ARBA" id="ARBA00023002"/>
    </source>
</evidence>
<dbReference type="EMBL" id="JAPEUV010000045">
    <property type="protein sequence ID" value="KAJ4336775.1"/>
    <property type="molecule type" value="Genomic_DNA"/>
</dbReference>
<dbReference type="Pfam" id="PF00106">
    <property type="entry name" value="adh_short"/>
    <property type="match status" value="1"/>
</dbReference>
<evidence type="ECO:0000313" key="5">
    <source>
        <dbReference type="EMBL" id="KAJ4336775.1"/>
    </source>
</evidence>
<dbReference type="PRINTS" id="PR00081">
    <property type="entry name" value="GDHRDH"/>
</dbReference>
<dbReference type="PANTHER" id="PTHR43008">
    <property type="entry name" value="BENZIL REDUCTASE"/>
    <property type="match status" value="1"/>
</dbReference>
<protein>
    <recommendedName>
        <fullName evidence="7">NAD(P)-binding protein</fullName>
    </recommendedName>
</protein>
<dbReference type="AlphaFoldDB" id="A0A9W9BZS6"/>
<dbReference type="InterPro" id="IPR002347">
    <property type="entry name" value="SDR_fam"/>
</dbReference>
<dbReference type="Proteomes" id="UP001140562">
    <property type="component" value="Unassembled WGS sequence"/>
</dbReference>
<proteinExistence type="inferred from homology"/>
<accession>A0A9W9BZS6</accession>
<comment type="similarity">
    <text evidence="1">Belongs to the short-chain dehydrogenases/reductases (SDR) family.</text>
</comment>
<dbReference type="SUPFAM" id="SSF51735">
    <property type="entry name" value="NAD(P)-binding Rossmann-fold domains"/>
    <property type="match status" value="1"/>
</dbReference>
<dbReference type="PROSITE" id="PS00061">
    <property type="entry name" value="ADH_SHORT"/>
    <property type="match status" value="1"/>
</dbReference>
<keyword evidence="6" id="KW-1185">Reference proteome</keyword>
<sequence>MAGDGEDRASLVNRQLPEMTLSTADSPLTKARPPPDNLKPAERAQFRFEVHGNAIITGGAGTLALEAAEALLEHGASGLALWDVNPDAAFERIKKLHARFPDRRIMTEAVDVRDEAQIASAVESAAKVLGSIDMLCCFAGVVGCTHAIEMAADEWRRTHDINLTGSFLCAQAVARQIKKQGTPGSITFTASISAHHTNFPQPQAAYNSSKTALLSLAKSLAAEWSSYGIRVNCLRILWGGWGIRGN</sequence>
<keyword evidence="2" id="KW-0521">NADP</keyword>
<gene>
    <name evidence="5" type="ORF">N0V87_005167</name>
</gene>
<dbReference type="Gene3D" id="3.40.50.720">
    <property type="entry name" value="NAD(P)-binding Rossmann-like Domain"/>
    <property type="match status" value="1"/>
</dbReference>
<evidence type="ECO:0000256" key="4">
    <source>
        <dbReference type="SAM" id="MobiDB-lite"/>
    </source>
</evidence>
<feature type="region of interest" description="Disordered" evidence="4">
    <location>
        <begin position="1"/>
        <end position="39"/>
    </location>
</feature>
<evidence type="ECO:0000256" key="1">
    <source>
        <dbReference type="ARBA" id="ARBA00006484"/>
    </source>
</evidence>
<dbReference type="InterPro" id="IPR036291">
    <property type="entry name" value="NAD(P)-bd_dom_sf"/>
</dbReference>
<dbReference type="OrthoDB" id="47007at2759"/>
<evidence type="ECO:0000256" key="2">
    <source>
        <dbReference type="ARBA" id="ARBA00022857"/>
    </source>
</evidence>
<evidence type="ECO:0000313" key="6">
    <source>
        <dbReference type="Proteomes" id="UP001140562"/>
    </source>
</evidence>
<comment type="caution">
    <text evidence="5">The sequence shown here is derived from an EMBL/GenBank/DDBJ whole genome shotgun (WGS) entry which is preliminary data.</text>
</comment>
<reference evidence="5" key="1">
    <citation type="submission" date="2022-10" db="EMBL/GenBank/DDBJ databases">
        <title>Tapping the CABI collections for fungal endophytes: first genome assemblies for Collariella, Neodidymelliopsis, Ascochyta clinopodiicola, Didymella pomorum, Didymosphaeria variabile, Neocosmospora piperis and Neocucurbitaria cava.</title>
        <authorList>
            <person name="Hill R."/>
        </authorList>
    </citation>
    <scope>NUCLEOTIDE SEQUENCE</scope>
    <source>
        <strain evidence="5">IMI 360193</strain>
    </source>
</reference>
<dbReference type="PANTHER" id="PTHR43008:SF4">
    <property type="entry name" value="CHAIN DEHYDROGENASE, PUTATIVE (AFU_ORTHOLOGUE AFUA_4G08710)-RELATED"/>
    <property type="match status" value="1"/>
</dbReference>
<name>A0A9W9BZS6_9PLEO</name>
<organism evidence="5 6">
    <name type="scientific">Didymella glomerata</name>
    <dbReference type="NCBI Taxonomy" id="749621"/>
    <lineage>
        <taxon>Eukaryota</taxon>
        <taxon>Fungi</taxon>
        <taxon>Dikarya</taxon>
        <taxon>Ascomycota</taxon>
        <taxon>Pezizomycotina</taxon>
        <taxon>Dothideomycetes</taxon>
        <taxon>Pleosporomycetidae</taxon>
        <taxon>Pleosporales</taxon>
        <taxon>Pleosporineae</taxon>
        <taxon>Didymellaceae</taxon>
        <taxon>Didymella</taxon>
    </lineage>
</organism>
<keyword evidence="3" id="KW-0560">Oxidoreductase</keyword>
<dbReference type="GO" id="GO:0050664">
    <property type="term" value="F:oxidoreductase activity, acting on NAD(P)H, oxygen as acceptor"/>
    <property type="evidence" value="ECO:0007669"/>
    <property type="project" value="TreeGrafter"/>
</dbReference>
<evidence type="ECO:0008006" key="7">
    <source>
        <dbReference type="Google" id="ProtNLM"/>
    </source>
</evidence>
<dbReference type="InterPro" id="IPR020904">
    <property type="entry name" value="Sc_DH/Rdtase_CS"/>
</dbReference>
<dbReference type="GO" id="GO:0016616">
    <property type="term" value="F:oxidoreductase activity, acting on the CH-OH group of donors, NAD or NADP as acceptor"/>
    <property type="evidence" value="ECO:0007669"/>
    <property type="project" value="UniProtKB-ARBA"/>
</dbReference>